<dbReference type="OrthoDB" id="286413at2"/>
<evidence type="ECO:0000313" key="1">
    <source>
        <dbReference type="EMBL" id="SFM22012.1"/>
    </source>
</evidence>
<dbReference type="RefSeq" id="WP_092021668.1">
    <property type="nucleotide sequence ID" value="NZ_FOUE01000002.1"/>
</dbReference>
<organism evidence="1 2">
    <name type="scientific">Marinobacter zhejiangensis</name>
    <dbReference type="NCBI Taxonomy" id="488535"/>
    <lineage>
        <taxon>Bacteria</taxon>
        <taxon>Pseudomonadati</taxon>
        <taxon>Pseudomonadota</taxon>
        <taxon>Gammaproteobacteria</taxon>
        <taxon>Pseudomonadales</taxon>
        <taxon>Marinobacteraceae</taxon>
        <taxon>Marinobacter</taxon>
    </lineage>
</organism>
<gene>
    <name evidence="1" type="ORF">SAMN04487963_1773</name>
</gene>
<proteinExistence type="predicted"/>
<sequence length="188" mass="21445">MNTEQQMTDYLQGLTLPEKLLPLIRFDRHAAGNDFFSQGFEFRIDNDKAGLKTYSEDPAFLDSLYEFATADGTGSGYCFWLKDGNTNLEQAPVVVFGSEGGHHVVAHNFDELMQLLTFDSEAMIDWDEVCYYKDPDDFEPSAESDTYHHWLQCHFGISVIDDADAIVASAQATHQQAFREWVARFYQD</sequence>
<dbReference type="Proteomes" id="UP000198519">
    <property type="component" value="Unassembled WGS sequence"/>
</dbReference>
<evidence type="ECO:0008006" key="3">
    <source>
        <dbReference type="Google" id="ProtNLM"/>
    </source>
</evidence>
<reference evidence="2" key="1">
    <citation type="submission" date="2016-10" db="EMBL/GenBank/DDBJ databases">
        <authorList>
            <person name="Varghese N."/>
            <person name="Submissions S."/>
        </authorList>
    </citation>
    <scope>NUCLEOTIDE SEQUENCE [LARGE SCALE GENOMIC DNA]</scope>
    <source>
        <strain evidence="2">CGMCC 1.7061</strain>
    </source>
</reference>
<name>A0A1I4P2K7_9GAMM</name>
<dbReference type="AlphaFoldDB" id="A0A1I4P2K7"/>
<protein>
    <recommendedName>
        <fullName evidence="3">SMI1 / KNR4 family (SUKH-1)</fullName>
    </recommendedName>
</protein>
<accession>A0A1I4P2K7</accession>
<dbReference type="STRING" id="488535.SAMN04487963_1773"/>
<keyword evidence="2" id="KW-1185">Reference proteome</keyword>
<dbReference type="EMBL" id="FOUE01000002">
    <property type="protein sequence ID" value="SFM22012.1"/>
    <property type="molecule type" value="Genomic_DNA"/>
</dbReference>
<evidence type="ECO:0000313" key="2">
    <source>
        <dbReference type="Proteomes" id="UP000198519"/>
    </source>
</evidence>